<protein>
    <recommendedName>
        <fullName evidence="4">SH3 domain-containing protein</fullName>
    </recommendedName>
</protein>
<gene>
    <name evidence="2" type="ORF">SAMN04487905_102120</name>
</gene>
<dbReference type="RefSeq" id="WP_092597574.1">
    <property type="nucleotide sequence ID" value="NZ_FNJR01000002.1"/>
</dbReference>
<keyword evidence="1" id="KW-0732">Signal</keyword>
<accession>A0A1H0Q9N8</accession>
<organism evidence="2 3">
    <name type="scientific">Actinopolyspora xinjiangensis</name>
    <dbReference type="NCBI Taxonomy" id="405564"/>
    <lineage>
        <taxon>Bacteria</taxon>
        <taxon>Bacillati</taxon>
        <taxon>Actinomycetota</taxon>
        <taxon>Actinomycetes</taxon>
        <taxon>Actinopolysporales</taxon>
        <taxon>Actinopolysporaceae</taxon>
        <taxon>Actinopolyspora</taxon>
    </lineage>
</organism>
<dbReference type="EMBL" id="FNJR01000002">
    <property type="protein sequence ID" value="SDP13378.1"/>
    <property type="molecule type" value="Genomic_DNA"/>
</dbReference>
<sequence length="109" mass="12166">MRKTAMLFAMLTASATLFPAAAAAQPVENTTTPAESTTGYCLEDTLIWERPTRRSPPIGLCVRHEPITAFCYHELSVDMWIKIRTAHTSVGYASADKLYVDDWRKLGQC</sequence>
<evidence type="ECO:0000313" key="2">
    <source>
        <dbReference type="EMBL" id="SDP13378.1"/>
    </source>
</evidence>
<evidence type="ECO:0000256" key="1">
    <source>
        <dbReference type="SAM" id="SignalP"/>
    </source>
</evidence>
<name>A0A1H0Q9N8_9ACTN</name>
<feature type="chain" id="PRO_5011621383" description="SH3 domain-containing protein" evidence="1">
    <location>
        <begin position="25"/>
        <end position="109"/>
    </location>
</feature>
<dbReference type="AlphaFoldDB" id="A0A1H0Q9N8"/>
<keyword evidence="3" id="KW-1185">Reference proteome</keyword>
<proteinExistence type="predicted"/>
<feature type="signal peptide" evidence="1">
    <location>
        <begin position="1"/>
        <end position="24"/>
    </location>
</feature>
<evidence type="ECO:0000313" key="3">
    <source>
        <dbReference type="Proteomes" id="UP000199497"/>
    </source>
</evidence>
<evidence type="ECO:0008006" key="4">
    <source>
        <dbReference type="Google" id="ProtNLM"/>
    </source>
</evidence>
<dbReference type="Proteomes" id="UP000199497">
    <property type="component" value="Unassembled WGS sequence"/>
</dbReference>
<reference evidence="3" key="1">
    <citation type="submission" date="2016-10" db="EMBL/GenBank/DDBJ databases">
        <authorList>
            <person name="Varghese N."/>
            <person name="Submissions S."/>
        </authorList>
    </citation>
    <scope>NUCLEOTIDE SEQUENCE [LARGE SCALE GENOMIC DNA]</scope>
    <source>
        <strain evidence="3">DSM 46732</strain>
    </source>
</reference>